<evidence type="ECO:0000259" key="2">
    <source>
        <dbReference type="Pfam" id="PF14551"/>
    </source>
</evidence>
<dbReference type="InterPro" id="IPR027925">
    <property type="entry name" value="MCM_N"/>
</dbReference>
<dbReference type="STRING" id="35608.A0A2U1L791"/>
<dbReference type="Proteomes" id="UP000245207">
    <property type="component" value="Unassembled WGS sequence"/>
</dbReference>
<evidence type="ECO:0000313" key="4">
    <source>
        <dbReference type="Proteomes" id="UP000245207"/>
    </source>
</evidence>
<feature type="region of interest" description="Disordered" evidence="1">
    <location>
        <begin position="1"/>
        <end position="61"/>
    </location>
</feature>
<dbReference type="EMBL" id="PKPP01011065">
    <property type="protein sequence ID" value="PWA44854.1"/>
    <property type="molecule type" value="Genomic_DNA"/>
</dbReference>
<gene>
    <name evidence="3" type="ORF">CTI12_AA522900</name>
</gene>
<proteinExistence type="predicted"/>
<evidence type="ECO:0000256" key="1">
    <source>
        <dbReference type="SAM" id="MobiDB-lite"/>
    </source>
</evidence>
<organism evidence="3 4">
    <name type="scientific">Artemisia annua</name>
    <name type="common">Sweet wormwood</name>
    <dbReference type="NCBI Taxonomy" id="35608"/>
    <lineage>
        <taxon>Eukaryota</taxon>
        <taxon>Viridiplantae</taxon>
        <taxon>Streptophyta</taxon>
        <taxon>Embryophyta</taxon>
        <taxon>Tracheophyta</taxon>
        <taxon>Spermatophyta</taxon>
        <taxon>Magnoliopsida</taxon>
        <taxon>eudicotyledons</taxon>
        <taxon>Gunneridae</taxon>
        <taxon>Pentapetalae</taxon>
        <taxon>asterids</taxon>
        <taxon>campanulids</taxon>
        <taxon>Asterales</taxon>
        <taxon>Asteraceae</taxon>
        <taxon>Asteroideae</taxon>
        <taxon>Anthemideae</taxon>
        <taxon>Artemisiinae</taxon>
        <taxon>Artemisia</taxon>
    </lineage>
</organism>
<dbReference type="Pfam" id="PF14551">
    <property type="entry name" value="MCM_N"/>
    <property type="match status" value="1"/>
</dbReference>
<protein>
    <submittedName>
        <fullName evidence="3">DNA replication licensing factor MCM2</fullName>
    </submittedName>
</protein>
<sequence length="340" mass="38282">MSSNPDTIDISSDSSSSEPTSTGWANYFPHNASNSLTKRSKKKGKEPIASDDLPILPPYVSDSSSSELPSYAPSFHSDDKEPLVLAINEESVTSMRRIPKLKPAKQVLGLSSTKEIRYYRAKGPLIEWVTKEEVRVSIARRLRKHLQPEHAVRFEALFEERLENAMAANKCSLEIDHRKLLMADPLLAVWLSEAPQPFLEVMEAVFNGIVFNRYPAYKEFVNISMLGVSHLENWNVVRGLATRVPGVLTWSDQTVCNLTSLRRHFDINKIVAKSFFLKAQLDFSHKLQQLILCPLSSLFFASDICFFNLASDSLPNVPLSSRCLASDTDYLGDTSFFFTE</sequence>
<dbReference type="AlphaFoldDB" id="A0A2U1L791"/>
<accession>A0A2U1L791</accession>
<dbReference type="Gene3D" id="3.30.1640.10">
    <property type="entry name" value="mini-chromosome maintenance (MCM) complex, chain A, domain 1"/>
    <property type="match status" value="1"/>
</dbReference>
<evidence type="ECO:0000313" key="3">
    <source>
        <dbReference type="EMBL" id="PWA44854.1"/>
    </source>
</evidence>
<comment type="caution">
    <text evidence="3">The sequence shown here is derived from an EMBL/GenBank/DDBJ whole genome shotgun (WGS) entry which is preliminary data.</text>
</comment>
<feature type="compositionally biased region" description="Low complexity" evidence="1">
    <location>
        <begin position="1"/>
        <end position="22"/>
    </location>
</feature>
<name>A0A2U1L791_ARTAN</name>
<reference evidence="3 4" key="1">
    <citation type="journal article" date="2018" name="Mol. Plant">
        <title>The genome of Artemisia annua provides insight into the evolution of Asteraceae family and artemisinin biosynthesis.</title>
        <authorList>
            <person name="Shen Q."/>
            <person name="Zhang L."/>
            <person name="Liao Z."/>
            <person name="Wang S."/>
            <person name="Yan T."/>
            <person name="Shi P."/>
            <person name="Liu M."/>
            <person name="Fu X."/>
            <person name="Pan Q."/>
            <person name="Wang Y."/>
            <person name="Lv Z."/>
            <person name="Lu X."/>
            <person name="Zhang F."/>
            <person name="Jiang W."/>
            <person name="Ma Y."/>
            <person name="Chen M."/>
            <person name="Hao X."/>
            <person name="Li L."/>
            <person name="Tang Y."/>
            <person name="Lv G."/>
            <person name="Zhou Y."/>
            <person name="Sun X."/>
            <person name="Brodelius P.E."/>
            <person name="Rose J.K.C."/>
            <person name="Tang K."/>
        </authorList>
    </citation>
    <scope>NUCLEOTIDE SEQUENCE [LARGE SCALE GENOMIC DNA]</scope>
    <source>
        <strain evidence="4">cv. Huhao1</strain>
        <tissue evidence="3">Leaf</tissue>
    </source>
</reference>
<feature type="domain" description="MCM N-terminal" evidence="2">
    <location>
        <begin position="155"/>
        <end position="213"/>
    </location>
</feature>
<keyword evidence="4" id="KW-1185">Reference proteome</keyword>
<dbReference type="OrthoDB" id="1688618at2759"/>